<name>J3NLT8_GAET3</name>
<keyword evidence="3" id="KW-1185">Reference proteome</keyword>
<reference evidence="2" key="5">
    <citation type="submission" date="2018-04" db="UniProtKB">
        <authorList>
            <consortium name="EnsemblFungi"/>
        </authorList>
    </citation>
    <scope>IDENTIFICATION</scope>
    <source>
        <strain evidence="2">R3-111a-1</strain>
    </source>
</reference>
<reference evidence="1" key="2">
    <citation type="submission" date="2010-07" db="EMBL/GenBank/DDBJ databases">
        <authorList>
            <consortium name="The Broad Institute Genome Sequencing Platform"/>
            <consortium name="Broad Institute Genome Sequencing Center for Infectious Disease"/>
            <person name="Ma L.-J."/>
            <person name="Dead R."/>
            <person name="Young S."/>
            <person name="Zeng Q."/>
            <person name="Koehrsen M."/>
            <person name="Alvarado L."/>
            <person name="Berlin A."/>
            <person name="Chapman S.B."/>
            <person name="Chen Z."/>
            <person name="Freedman E."/>
            <person name="Gellesch M."/>
            <person name="Goldberg J."/>
            <person name="Griggs A."/>
            <person name="Gujja S."/>
            <person name="Heilman E.R."/>
            <person name="Heiman D."/>
            <person name="Hepburn T."/>
            <person name="Howarth C."/>
            <person name="Jen D."/>
            <person name="Larson L."/>
            <person name="Mehta T."/>
            <person name="Neiman D."/>
            <person name="Pearson M."/>
            <person name="Roberts A."/>
            <person name="Saif S."/>
            <person name="Shea T."/>
            <person name="Shenoy N."/>
            <person name="Sisk P."/>
            <person name="Stolte C."/>
            <person name="Sykes S."/>
            <person name="Walk T."/>
            <person name="White J."/>
            <person name="Yandava C."/>
            <person name="Haas B."/>
            <person name="Nusbaum C."/>
            <person name="Birren B."/>
        </authorList>
    </citation>
    <scope>NUCLEOTIDE SEQUENCE</scope>
    <source>
        <strain evidence="1">R3-111a-1</strain>
    </source>
</reference>
<dbReference type="VEuPathDB" id="FungiDB:GGTG_02238"/>
<proteinExistence type="predicted"/>
<evidence type="ECO:0000313" key="2">
    <source>
        <dbReference type="EnsemblFungi" id="EJT82264"/>
    </source>
</evidence>
<reference evidence="2" key="4">
    <citation type="journal article" date="2015" name="G3 (Bethesda)">
        <title>Genome sequences of three phytopathogenic species of the Magnaporthaceae family of fungi.</title>
        <authorList>
            <person name="Okagaki L.H."/>
            <person name="Nunes C.C."/>
            <person name="Sailsbery J."/>
            <person name="Clay B."/>
            <person name="Brown D."/>
            <person name="John T."/>
            <person name="Oh Y."/>
            <person name="Young N."/>
            <person name="Fitzgerald M."/>
            <person name="Haas B.J."/>
            <person name="Zeng Q."/>
            <person name="Young S."/>
            <person name="Adiconis X."/>
            <person name="Fan L."/>
            <person name="Levin J.Z."/>
            <person name="Mitchell T.K."/>
            <person name="Okubara P.A."/>
            <person name="Farman M.L."/>
            <person name="Kohn L.M."/>
            <person name="Birren B."/>
            <person name="Ma L.-J."/>
            <person name="Dean R.A."/>
        </authorList>
    </citation>
    <scope>NUCLEOTIDE SEQUENCE</scope>
    <source>
        <strain evidence="2">R3-111a-1</strain>
    </source>
</reference>
<gene>
    <name evidence="2" type="primary">20342696</name>
    <name evidence="1" type="ORF">GGTG_02238</name>
</gene>
<dbReference type="EnsemblFungi" id="EJT82264">
    <property type="protein sequence ID" value="EJT82264"/>
    <property type="gene ID" value="GGTG_02238"/>
</dbReference>
<dbReference type="HOGENOM" id="CLU_3087351_0_0_1"/>
<dbReference type="EMBL" id="GL385395">
    <property type="protein sequence ID" value="EJT82264.1"/>
    <property type="molecule type" value="Genomic_DNA"/>
</dbReference>
<evidence type="ECO:0000313" key="1">
    <source>
        <dbReference type="EMBL" id="EJT82264.1"/>
    </source>
</evidence>
<protein>
    <submittedName>
        <fullName evidence="1 2">Uncharacterized protein</fullName>
    </submittedName>
</protein>
<reference evidence="1" key="3">
    <citation type="submission" date="2010-09" db="EMBL/GenBank/DDBJ databases">
        <title>Annotation of Gaeumannomyces graminis var. tritici R3-111a-1.</title>
        <authorList>
            <consortium name="The Broad Institute Genome Sequencing Platform"/>
            <person name="Ma L.-J."/>
            <person name="Dead R."/>
            <person name="Young S.K."/>
            <person name="Zeng Q."/>
            <person name="Gargeya S."/>
            <person name="Fitzgerald M."/>
            <person name="Haas B."/>
            <person name="Abouelleil A."/>
            <person name="Alvarado L."/>
            <person name="Arachchi H.M."/>
            <person name="Berlin A."/>
            <person name="Brown A."/>
            <person name="Chapman S.B."/>
            <person name="Chen Z."/>
            <person name="Dunbar C."/>
            <person name="Freedman E."/>
            <person name="Gearin G."/>
            <person name="Gellesch M."/>
            <person name="Goldberg J."/>
            <person name="Griggs A."/>
            <person name="Gujja S."/>
            <person name="Heiman D."/>
            <person name="Howarth C."/>
            <person name="Larson L."/>
            <person name="Lui A."/>
            <person name="MacDonald P.J.P."/>
            <person name="Mehta T."/>
            <person name="Montmayeur A."/>
            <person name="Murphy C."/>
            <person name="Neiman D."/>
            <person name="Pearson M."/>
            <person name="Priest M."/>
            <person name="Roberts A."/>
            <person name="Saif S."/>
            <person name="Shea T."/>
            <person name="Shenoy N."/>
            <person name="Sisk P."/>
            <person name="Stolte C."/>
            <person name="Sykes S."/>
            <person name="Yandava C."/>
            <person name="Wortman J."/>
            <person name="Nusbaum C."/>
            <person name="Birren B."/>
        </authorList>
    </citation>
    <scope>NUCLEOTIDE SEQUENCE</scope>
    <source>
        <strain evidence="1">R3-111a-1</strain>
    </source>
</reference>
<dbReference type="GeneID" id="20342696"/>
<sequence length="52" mass="5627">MAEKARIKGMVESLAAAEMSTMCRCQYIGYYEAQNGGLCGGEEKFVTVGSEK</sequence>
<evidence type="ECO:0000313" key="3">
    <source>
        <dbReference type="Proteomes" id="UP000006039"/>
    </source>
</evidence>
<organism evidence="1">
    <name type="scientific">Gaeumannomyces tritici (strain R3-111a-1)</name>
    <name type="common">Wheat and barley take-all root rot fungus</name>
    <name type="synonym">Gaeumannomyces graminis var. tritici</name>
    <dbReference type="NCBI Taxonomy" id="644352"/>
    <lineage>
        <taxon>Eukaryota</taxon>
        <taxon>Fungi</taxon>
        <taxon>Dikarya</taxon>
        <taxon>Ascomycota</taxon>
        <taxon>Pezizomycotina</taxon>
        <taxon>Sordariomycetes</taxon>
        <taxon>Sordariomycetidae</taxon>
        <taxon>Magnaporthales</taxon>
        <taxon>Magnaporthaceae</taxon>
        <taxon>Gaeumannomyces</taxon>
    </lineage>
</organism>
<accession>J3NLT8</accession>
<dbReference type="Proteomes" id="UP000006039">
    <property type="component" value="Unassembled WGS sequence"/>
</dbReference>
<dbReference type="AlphaFoldDB" id="J3NLT8"/>
<reference evidence="3" key="1">
    <citation type="submission" date="2010-07" db="EMBL/GenBank/DDBJ databases">
        <title>The genome sequence of Gaeumannomyces graminis var. tritici strain R3-111a-1.</title>
        <authorList>
            <consortium name="The Broad Institute Genome Sequencing Platform"/>
            <person name="Ma L.-J."/>
            <person name="Dead R."/>
            <person name="Young S."/>
            <person name="Zeng Q."/>
            <person name="Koehrsen M."/>
            <person name="Alvarado L."/>
            <person name="Berlin A."/>
            <person name="Chapman S.B."/>
            <person name="Chen Z."/>
            <person name="Freedman E."/>
            <person name="Gellesch M."/>
            <person name="Goldberg J."/>
            <person name="Griggs A."/>
            <person name="Gujja S."/>
            <person name="Heilman E.R."/>
            <person name="Heiman D."/>
            <person name="Hepburn T."/>
            <person name="Howarth C."/>
            <person name="Jen D."/>
            <person name="Larson L."/>
            <person name="Mehta T."/>
            <person name="Neiman D."/>
            <person name="Pearson M."/>
            <person name="Roberts A."/>
            <person name="Saif S."/>
            <person name="Shea T."/>
            <person name="Shenoy N."/>
            <person name="Sisk P."/>
            <person name="Stolte C."/>
            <person name="Sykes S."/>
            <person name="Walk T."/>
            <person name="White J."/>
            <person name="Yandava C."/>
            <person name="Haas B."/>
            <person name="Nusbaum C."/>
            <person name="Birren B."/>
        </authorList>
    </citation>
    <scope>NUCLEOTIDE SEQUENCE [LARGE SCALE GENOMIC DNA]</scope>
    <source>
        <strain evidence="3">R3-111a-1</strain>
    </source>
</reference>
<dbReference type="RefSeq" id="XP_009218273.1">
    <property type="nucleotide sequence ID" value="XM_009220009.1"/>
</dbReference>